<dbReference type="AlphaFoldDB" id="A0A9J6FAT4"/>
<dbReference type="VEuPathDB" id="VectorBase:HLOH_042707"/>
<feature type="compositionally biased region" description="Basic and acidic residues" evidence="1">
    <location>
        <begin position="1"/>
        <end position="14"/>
    </location>
</feature>
<evidence type="ECO:0000256" key="1">
    <source>
        <dbReference type="SAM" id="MobiDB-lite"/>
    </source>
</evidence>
<protein>
    <submittedName>
        <fullName evidence="2">Uncharacterized protein</fullName>
    </submittedName>
</protein>
<evidence type="ECO:0000313" key="3">
    <source>
        <dbReference type="Proteomes" id="UP000821853"/>
    </source>
</evidence>
<feature type="region of interest" description="Disordered" evidence="1">
    <location>
        <begin position="1"/>
        <end position="28"/>
    </location>
</feature>
<dbReference type="EMBL" id="JABSTR010000001">
    <property type="protein sequence ID" value="KAH9359875.1"/>
    <property type="molecule type" value="Genomic_DNA"/>
</dbReference>
<evidence type="ECO:0000313" key="2">
    <source>
        <dbReference type="EMBL" id="KAH9359875.1"/>
    </source>
</evidence>
<accession>A0A9J6FAT4</accession>
<sequence>MKERCINERTRQENAGKTGTQSHEEWTRRTEASKVCRFVCVACGKDGGKGKKRGGRTSVFGEIISGRFPTSEDETAVEAGKAGSAYSGGRLGTGRMGEKEGAVLRARGRATPRRAHSFLLLCGRREERRSEGSAMATVVKATATETAFDGCSGAAVSNQTQRRRKSERTCFTLARPARSAVFTGGDGRAANRTAVPLLPPTPPPPFLGGKVQVARCVRMPKGRLFRQARECAEEWDCTQRSRYIRNVERMPRLETAIRIGN</sequence>
<reference evidence="2 3" key="1">
    <citation type="journal article" date="2020" name="Cell">
        <title>Large-Scale Comparative Analyses of Tick Genomes Elucidate Their Genetic Diversity and Vector Capacities.</title>
        <authorList>
            <consortium name="Tick Genome and Microbiome Consortium (TIGMIC)"/>
            <person name="Jia N."/>
            <person name="Wang J."/>
            <person name="Shi W."/>
            <person name="Du L."/>
            <person name="Sun Y."/>
            <person name="Zhan W."/>
            <person name="Jiang J.F."/>
            <person name="Wang Q."/>
            <person name="Zhang B."/>
            <person name="Ji P."/>
            <person name="Bell-Sakyi L."/>
            <person name="Cui X.M."/>
            <person name="Yuan T.T."/>
            <person name="Jiang B.G."/>
            <person name="Yang W.F."/>
            <person name="Lam T.T."/>
            <person name="Chang Q.C."/>
            <person name="Ding S.J."/>
            <person name="Wang X.J."/>
            <person name="Zhu J.G."/>
            <person name="Ruan X.D."/>
            <person name="Zhao L."/>
            <person name="Wei J.T."/>
            <person name="Ye R.Z."/>
            <person name="Que T.C."/>
            <person name="Du C.H."/>
            <person name="Zhou Y.H."/>
            <person name="Cheng J.X."/>
            <person name="Dai P.F."/>
            <person name="Guo W.B."/>
            <person name="Han X.H."/>
            <person name="Huang E.J."/>
            <person name="Li L.F."/>
            <person name="Wei W."/>
            <person name="Gao Y.C."/>
            <person name="Liu J.Z."/>
            <person name="Shao H.Z."/>
            <person name="Wang X."/>
            <person name="Wang C.C."/>
            <person name="Yang T.C."/>
            <person name="Huo Q.B."/>
            <person name="Li W."/>
            <person name="Chen H.Y."/>
            <person name="Chen S.E."/>
            <person name="Zhou L.G."/>
            <person name="Ni X.B."/>
            <person name="Tian J.H."/>
            <person name="Sheng Y."/>
            <person name="Liu T."/>
            <person name="Pan Y.S."/>
            <person name="Xia L.Y."/>
            <person name="Li J."/>
            <person name="Zhao F."/>
            <person name="Cao W.C."/>
        </authorList>
    </citation>
    <scope>NUCLEOTIDE SEQUENCE [LARGE SCALE GENOMIC DNA]</scope>
    <source>
        <strain evidence="2">HaeL-2018</strain>
    </source>
</reference>
<comment type="caution">
    <text evidence="2">The sequence shown here is derived from an EMBL/GenBank/DDBJ whole genome shotgun (WGS) entry which is preliminary data.</text>
</comment>
<dbReference type="Proteomes" id="UP000821853">
    <property type="component" value="Chromosome 1"/>
</dbReference>
<gene>
    <name evidence="2" type="ORF">HPB48_014413</name>
</gene>
<proteinExistence type="predicted"/>
<keyword evidence="3" id="KW-1185">Reference proteome</keyword>
<name>A0A9J6FAT4_HAELO</name>
<organism evidence="2 3">
    <name type="scientific">Haemaphysalis longicornis</name>
    <name type="common">Bush tick</name>
    <dbReference type="NCBI Taxonomy" id="44386"/>
    <lineage>
        <taxon>Eukaryota</taxon>
        <taxon>Metazoa</taxon>
        <taxon>Ecdysozoa</taxon>
        <taxon>Arthropoda</taxon>
        <taxon>Chelicerata</taxon>
        <taxon>Arachnida</taxon>
        <taxon>Acari</taxon>
        <taxon>Parasitiformes</taxon>
        <taxon>Ixodida</taxon>
        <taxon>Ixodoidea</taxon>
        <taxon>Ixodidae</taxon>
        <taxon>Haemaphysalinae</taxon>
        <taxon>Haemaphysalis</taxon>
    </lineage>
</organism>